<dbReference type="PROSITE" id="PS50125">
    <property type="entry name" value="GUANYLATE_CYCLASE_2"/>
    <property type="match status" value="1"/>
</dbReference>
<dbReference type="GO" id="GO:0009190">
    <property type="term" value="P:cyclic nucleotide biosynthetic process"/>
    <property type="evidence" value="ECO:0007669"/>
    <property type="project" value="InterPro"/>
</dbReference>
<evidence type="ECO:0000259" key="3">
    <source>
        <dbReference type="PROSITE" id="PS50125"/>
    </source>
</evidence>
<dbReference type="Gene3D" id="3.40.50.300">
    <property type="entry name" value="P-loop containing nucleotide triphosphate hydrolases"/>
    <property type="match status" value="1"/>
</dbReference>
<evidence type="ECO:0000256" key="1">
    <source>
        <dbReference type="ARBA" id="ARBA00022741"/>
    </source>
</evidence>
<dbReference type="SUPFAM" id="SSF55073">
    <property type="entry name" value="Nucleotide cyclase"/>
    <property type="match status" value="1"/>
</dbReference>
<dbReference type="Pfam" id="PF13191">
    <property type="entry name" value="AAA_16"/>
    <property type="match status" value="1"/>
</dbReference>
<dbReference type="GO" id="GO:0005737">
    <property type="term" value="C:cytoplasm"/>
    <property type="evidence" value="ECO:0007669"/>
    <property type="project" value="TreeGrafter"/>
</dbReference>
<dbReference type="CDD" id="cd07302">
    <property type="entry name" value="CHD"/>
    <property type="match status" value="1"/>
</dbReference>
<proteinExistence type="predicted"/>
<dbReference type="InterPro" id="IPR041664">
    <property type="entry name" value="AAA_16"/>
</dbReference>
<dbReference type="Pfam" id="PF00211">
    <property type="entry name" value="Guanylate_cyc"/>
    <property type="match status" value="1"/>
</dbReference>
<dbReference type="AlphaFoldDB" id="A0A937X1Z9"/>
<dbReference type="EMBL" id="VGJX01000245">
    <property type="protein sequence ID" value="MBM3274541.1"/>
    <property type="molecule type" value="Genomic_DNA"/>
</dbReference>
<dbReference type="PANTHER" id="PTHR16305:SF28">
    <property type="entry name" value="GUANYLATE CYCLASE DOMAIN-CONTAINING PROTEIN"/>
    <property type="match status" value="1"/>
</dbReference>
<dbReference type="GO" id="GO:0035556">
    <property type="term" value="P:intracellular signal transduction"/>
    <property type="evidence" value="ECO:0007669"/>
    <property type="project" value="InterPro"/>
</dbReference>
<dbReference type="InterPro" id="IPR027417">
    <property type="entry name" value="P-loop_NTPase"/>
</dbReference>
<dbReference type="SUPFAM" id="SSF52540">
    <property type="entry name" value="P-loop containing nucleoside triphosphate hydrolases"/>
    <property type="match status" value="1"/>
</dbReference>
<organism evidence="4 5">
    <name type="scientific">Candidatus Tanganyikabacteria bacterium</name>
    <dbReference type="NCBI Taxonomy" id="2961651"/>
    <lineage>
        <taxon>Bacteria</taxon>
        <taxon>Bacillati</taxon>
        <taxon>Candidatus Sericytochromatia</taxon>
        <taxon>Candidatus Tanganyikabacteria</taxon>
    </lineage>
</organism>
<dbReference type="GO" id="GO:0004016">
    <property type="term" value="F:adenylate cyclase activity"/>
    <property type="evidence" value="ECO:0007669"/>
    <property type="project" value="UniProtKB-ARBA"/>
</dbReference>
<feature type="non-terminal residue" evidence="4">
    <location>
        <position position="485"/>
    </location>
</feature>
<evidence type="ECO:0000256" key="2">
    <source>
        <dbReference type="ARBA" id="ARBA00022840"/>
    </source>
</evidence>
<keyword evidence="1" id="KW-0547">Nucleotide-binding</keyword>
<dbReference type="InterPro" id="IPR001054">
    <property type="entry name" value="A/G_cyclase"/>
</dbReference>
<dbReference type="SMART" id="SM00044">
    <property type="entry name" value="CYCc"/>
    <property type="match status" value="1"/>
</dbReference>
<comment type="caution">
    <text evidence="4">The sequence shown here is derived from an EMBL/GenBank/DDBJ whole genome shotgun (WGS) entry which is preliminary data.</text>
</comment>
<dbReference type="Gene3D" id="3.30.70.1230">
    <property type="entry name" value="Nucleotide cyclase"/>
    <property type="match status" value="1"/>
</dbReference>
<protein>
    <submittedName>
        <fullName evidence="4">AAA family ATPase</fullName>
    </submittedName>
</protein>
<evidence type="ECO:0000313" key="4">
    <source>
        <dbReference type="EMBL" id="MBM3274541.1"/>
    </source>
</evidence>
<dbReference type="InterPro" id="IPR029787">
    <property type="entry name" value="Nucleotide_cyclase"/>
</dbReference>
<reference evidence="4 5" key="1">
    <citation type="submission" date="2019-03" db="EMBL/GenBank/DDBJ databases">
        <title>Lake Tanganyika Metagenome-Assembled Genomes (MAGs).</title>
        <authorList>
            <person name="Tran P."/>
        </authorList>
    </citation>
    <scope>NUCLEOTIDE SEQUENCE [LARGE SCALE GENOMIC DNA]</scope>
    <source>
        <strain evidence="4">K_DeepCast_65m_m2_236</strain>
    </source>
</reference>
<name>A0A937X1Z9_9BACT</name>
<dbReference type="PANTHER" id="PTHR16305">
    <property type="entry name" value="TESTICULAR SOLUBLE ADENYLYL CYCLASE"/>
    <property type="match status" value="1"/>
</dbReference>
<dbReference type="Proteomes" id="UP000703893">
    <property type="component" value="Unassembled WGS sequence"/>
</dbReference>
<keyword evidence="2" id="KW-0067">ATP-binding</keyword>
<feature type="domain" description="Guanylate cyclase" evidence="3">
    <location>
        <begin position="52"/>
        <end position="184"/>
    </location>
</feature>
<sequence length="485" mass="52368">MPADLQANGGRPIVISCPGCRQRIAAGSRFCTFCGAKIPDASEAVADRRIVTVLFIDVSGFTAMSEQLDPEAVSHIINDFFHVLVDPIYRYGGVVDKYIGDAIMALFGAPVAHEDDPERAVRAAWEMQVSAQEFSLNLERQTGIGLKVRIGLNTGLVVAGAVGGSQRADYTVIGDTVNLAQRMEANARPGKILVTSETYHPTKHAFLFDPLAPITVKGKSEPVEVYEVVGPRPRAFRAVEDDIRVVGRDAELERLEDAWRRAKAGKPQAVLLSGDVGQGKSALSRRFLSAIRPDARIHGARCLSYEQQTAYALVGNLLLGCLELPEFAPSAQIAAHLRQFLSGIFPDDAGLADRLGHLLGLQPERPDMRSLSPRQLRTSAFLALNDLIVRLASQGPVVLSLEDLHWADDASLEWIRSLLDRLGGAASDCPVMVLIQARPDNELHAPELDGPLAFMTIALRPLDKASSLDLGAMLLGATLGALSPQ</sequence>
<accession>A0A937X1Z9</accession>
<dbReference type="GO" id="GO:0005524">
    <property type="term" value="F:ATP binding"/>
    <property type="evidence" value="ECO:0007669"/>
    <property type="project" value="UniProtKB-KW"/>
</dbReference>
<evidence type="ECO:0000313" key="5">
    <source>
        <dbReference type="Proteomes" id="UP000703893"/>
    </source>
</evidence>
<gene>
    <name evidence="4" type="ORF">FJZ00_05285</name>
</gene>